<evidence type="ECO:0000259" key="5">
    <source>
        <dbReference type="PROSITE" id="PS50931"/>
    </source>
</evidence>
<sequence length="324" mass="35864">MDQLQAMRLFVNVADTQSFRRAAKQLAVSNALATRSIAMLEARLQTRLLNRTSRRVSLTEAGLRYLQGCRAVLEDLDHVEKSVVESAREPRGTLNILAADALSVLSLTPLLDGYRRRHPKVNVRLTLAERSMDMLKDSYESRYDVGLVTSTMVSDGELVQRLIGTHPLVMCAAPAYLASHGEPVTLDELASHSFVALQEGQHEVKWDITDAAGTSQPVLLRPVYTVNSAVMVRSAALAGMGIAILPSPFVDDELTAGALKRILQSHQIDDPEKNVSIVYPRRQYLPPKTSSFIDYTVQYFNRGKPVASAAGDYFSPYRYDPSED</sequence>
<dbReference type="PANTHER" id="PTHR30537:SF5">
    <property type="entry name" value="HTH-TYPE TRANSCRIPTIONAL ACTIVATOR TTDR-RELATED"/>
    <property type="match status" value="1"/>
</dbReference>
<organism evidence="6 7">
    <name type="scientific">Paraburkholderia phenazinium</name>
    <dbReference type="NCBI Taxonomy" id="60549"/>
    <lineage>
        <taxon>Bacteria</taxon>
        <taxon>Pseudomonadati</taxon>
        <taxon>Pseudomonadota</taxon>
        <taxon>Betaproteobacteria</taxon>
        <taxon>Burkholderiales</taxon>
        <taxon>Burkholderiaceae</taxon>
        <taxon>Paraburkholderia</taxon>
    </lineage>
</organism>
<dbReference type="InterPro" id="IPR005119">
    <property type="entry name" value="LysR_subst-bd"/>
</dbReference>
<protein>
    <submittedName>
        <fullName evidence="6">DNA-binding transcriptional regulator, LysR family</fullName>
    </submittedName>
</protein>
<dbReference type="EMBL" id="FSRU01000003">
    <property type="protein sequence ID" value="SIO68509.1"/>
    <property type="molecule type" value="Genomic_DNA"/>
</dbReference>
<dbReference type="Gene3D" id="1.10.10.10">
    <property type="entry name" value="Winged helix-like DNA-binding domain superfamily/Winged helix DNA-binding domain"/>
    <property type="match status" value="1"/>
</dbReference>
<dbReference type="FunFam" id="1.10.10.10:FF:000001">
    <property type="entry name" value="LysR family transcriptional regulator"/>
    <property type="match status" value="1"/>
</dbReference>
<evidence type="ECO:0000256" key="1">
    <source>
        <dbReference type="ARBA" id="ARBA00009437"/>
    </source>
</evidence>
<dbReference type="Proteomes" id="UP000185151">
    <property type="component" value="Unassembled WGS sequence"/>
</dbReference>
<dbReference type="PANTHER" id="PTHR30537">
    <property type="entry name" value="HTH-TYPE TRANSCRIPTIONAL REGULATOR"/>
    <property type="match status" value="1"/>
</dbReference>
<dbReference type="AlphaFoldDB" id="A0A1N6LI50"/>
<dbReference type="Pfam" id="PF00126">
    <property type="entry name" value="HTH_1"/>
    <property type="match status" value="1"/>
</dbReference>
<keyword evidence="4" id="KW-0804">Transcription</keyword>
<dbReference type="InterPro" id="IPR036390">
    <property type="entry name" value="WH_DNA-bd_sf"/>
</dbReference>
<evidence type="ECO:0000256" key="2">
    <source>
        <dbReference type="ARBA" id="ARBA00023015"/>
    </source>
</evidence>
<dbReference type="CDD" id="cd08422">
    <property type="entry name" value="PBP2_CrgA_like"/>
    <property type="match status" value="1"/>
</dbReference>
<dbReference type="InterPro" id="IPR036388">
    <property type="entry name" value="WH-like_DNA-bd_sf"/>
</dbReference>
<keyword evidence="3 6" id="KW-0238">DNA-binding</keyword>
<dbReference type="GO" id="GO:0003700">
    <property type="term" value="F:DNA-binding transcription factor activity"/>
    <property type="evidence" value="ECO:0007669"/>
    <property type="project" value="InterPro"/>
</dbReference>
<name>A0A1N6LI50_9BURK</name>
<reference evidence="6 7" key="1">
    <citation type="submission" date="2016-11" db="EMBL/GenBank/DDBJ databases">
        <authorList>
            <person name="Jaros S."/>
            <person name="Januszkiewicz K."/>
            <person name="Wedrychowicz H."/>
        </authorList>
    </citation>
    <scope>NUCLEOTIDE SEQUENCE [LARGE SCALE GENOMIC DNA]</scope>
    <source>
        <strain evidence="6 7">GAS95</strain>
    </source>
</reference>
<accession>A0A1N6LI50</accession>
<keyword evidence="2" id="KW-0805">Transcription regulation</keyword>
<evidence type="ECO:0000256" key="4">
    <source>
        <dbReference type="ARBA" id="ARBA00023163"/>
    </source>
</evidence>
<dbReference type="InterPro" id="IPR058163">
    <property type="entry name" value="LysR-type_TF_proteobact-type"/>
</dbReference>
<dbReference type="RefSeq" id="WP_143788588.1">
    <property type="nucleotide sequence ID" value="NZ_FSRU01000003.1"/>
</dbReference>
<dbReference type="InterPro" id="IPR000847">
    <property type="entry name" value="LysR_HTH_N"/>
</dbReference>
<evidence type="ECO:0000256" key="3">
    <source>
        <dbReference type="ARBA" id="ARBA00023125"/>
    </source>
</evidence>
<proteinExistence type="inferred from homology"/>
<dbReference type="Gene3D" id="3.40.190.290">
    <property type="match status" value="1"/>
</dbReference>
<gene>
    <name evidence="6" type="ORF">SAMN05444165_7534</name>
</gene>
<dbReference type="GO" id="GO:0003677">
    <property type="term" value="F:DNA binding"/>
    <property type="evidence" value="ECO:0007669"/>
    <property type="project" value="UniProtKB-KW"/>
</dbReference>
<evidence type="ECO:0000313" key="6">
    <source>
        <dbReference type="EMBL" id="SIO68509.1"/>
    </source>
</evidence>
<keyword evidence="7" id="KW-1185">Reference proteome</keyword>
<comment type="similarity">
    <text evidence="1">Belongs to the LysR transcriptional regulatory family.</text>
</comment>
<feature type="domain" description="HTH lysR-type" evidence="5">
    <location>
        <begin position="1"/>
        <end position="59"/>
    </location>
</feature>
<dbReference type="OrthoDB" id="9080054at2"/>
<dbReference type="SUPFAM" id="SSF53850">
    <property type="entry name" value="Periplasmic binding protein-like II"/>
    <property type="match status" value="1"/>
</dbReference>
<dbReference type="Pfam" id="PF03466">
    <property type="entry name" value="LysR_substrate"/>
    <property type="match status" value="1"/>
</dbReference>
<dbReference type="PROSITE" id="PS50931">
    <property type="entry name" value="HTH_LYSR"/>
    <property type="match status" value="1"/>
</dbReference>
<evidence type="ECO:0000313" key="7">
    <source>
        <dbReference type="Proteomes" id="UP000185151"/>
    </source>
</evidence>
<dbReference type="SUPFAM" id="SSF46785">
    <property type="entry name" value="Winged helix' DNA-binding domain"/>
    <property type="match status" value="1"/>
</dbReference>